<dbReference type="PANTHER" id="PTHR30055:SF234">
    <property type="entry name" value="HTH-TYPE TRANSCRIPTIONAL REGULATOR BETI"/>
    <property type="match status" value="1"/>
</dbReference>
<keyword evidence="7" id="KW-1185">Reference proteome</keyword>
<dbReference type="InterPro" id="IPR009057">
    <property type="entry name" value="Homeodomain-like_sf"/>
</dbReference>
<protein>
    <submittedName>
        <fullName evidence="6">TetR/AcrR family transcriptional regulator</fullName>
    </submittedName>
</protein>
<dbReference type="PROSITE" id="PS50977">
    <property type="entry name" value="HTH_TETR_2"/>
    <property type="match status" value="1"/>
</dbReference>
<accession>A0ABV5T9I7</accession>
<sequence length="195" mass="21366">MSTHERRERERARRHRLIVTVARELAEAEGWEAVTTRRLAERIEYSQPVLYSHFAGKDAIVAAVALEGFAELTAELGKARATAGTPREALAALVHAYAGFARLNPSLYDAMLTLAVDLPFGRPDTPAPLQAAFTEFREAIAAFADGRDTGVLAEVAWGSVHGLVTLTRSGRLPVGHHERRLAMLIDQLAMSADRR</sequence>
<proteinExistence type="predicted"/>
<feature type="domain" description="HTH tetR-type" evidence="5">
    <location>
        <begin position="12"/>
        <end position="72"/>
    </location>
</feature>
<dbReference type="InterPro" id="IPR036271">
    <property type="entry name" value="Tet_transcr_reg_TetR-rel_C_sf"/>
</dbReference>
<dbReference type="RefSeq" id="WP_344745100.1">
    <property type="nucleotide sequence ID" value="NZ_BAAAWW010000059.1"/>
</dbReference>
<evidence type="ECO:0000256" key="3">
    <source>
        <dbReference type="ARBA" id="ARBA00023163"/>
    </source>
</evidence>
<dbReference type="Gene3D" id="1.10.357.10">
    <property type="entry name" value="Tetracycline Repressor, domain 2"/>
    <property type="match status" value="1"/>
</dbReference>
<evidence type="ECO:0000313" key="7">
    <source>
        <dbReference type="Proteomes" id="UP001589610"/>
    </source>
</evidence>
<dbReference type="Pfam" id="PF13305">
    <property type="entry name" value="TetR_C_33"/>
    <property type="match status" value="1"/>
</dbReference>
<dbReference type="PANTHER" id="PTHR30055">
    <property type="entry name" value="HTH-TYPE TRANSCRIPTIONAL REGULATOR RUTR"/>
    <property type="match status" value="1"/>
</dbReference>
<keyword evidence="2 4" id="KW-0238">DNA-binding</keyword>
<dbReference type="InterPro" id="IPR001647">
    <property type="entry name" value="HTH_TetR"/>
</dbReference>
<evidence type="ECO:0000313" key="6">
    <source>
        <dbReference type="EMBL" id="MFB9675741.1"/>
    </source>
</evidence>
<organism evidence="6 7">
    <name type="scientific">Streptosporangium vulgare</name>
    <dbReference type="NCBI Taxonomy" id="46190"/>
    <lineage>
        <taxon>Bacteria</taxon>
        <taxon>Bacillati</taxon>
        <taxon>Actinomycetota</taxon>
        <taxon>Actinomycetes</taxon>
        <taxon>Streptosporangiales</taxon>
        <taxon>Streptosporangiaceae</taxon>
        <taxon>Streptosporangium</taxon>
    </lineage>
</organism>
<dbReference type="SUPFAM" id="SSF46689">
    <property type="entry name" value="Homeodomain-like"/>
    <property type="match status" value="1"/>
</dbReference>
<dbReference type="SUPFAM" id="SSF48498">
    <property type="entry name" value="Tetracyclin repressor-like, C-terminal domain"/>
    <property type="match status" value="1"/>
</dbReference>
<dbReference type="Proteomes" id="UP001589610">
    <property type="component" value="Unassembled WGS sequence"/>
</dbReference>
<reference evidence="6 7" key="1">
    <citation type="submission" date="2024-09" db="EMBL/GenBank/DDBJ databases">
        <authorList>
            <person name="Sun Q."/>
            <person name="Mori K."/>
        </authorList>
    </citation>
    <scope>NUCLEOTIDE SEQUENCE [LARGE SCALE GENOMIC DNA]</scope>
    <source>
        <strain evidence="6 7">JCM 3028</strain>
    </source>
</reference>
<evidence type="ECO:0000256" key="4">
    <source>
        <dbReference type="PROSITE-ProRule" id="PRU00335"/>
    </source>
</evidence>
<dbReference type="InterPro" id="IPR025996">
    <property type="entry name" value="MT1864/Rv1816-like_C"/>
</dbReference>
<dbReference type="PRINTS" id="PR00455">
    <property type="entry name" value="HTHTETR"/>
</dbReference>
<evidence type="ECO:0000259" key="5">
    <source>
        <dbReference type="PROSITE" id="PS50977"/>
    </source>
</evidence>
<name>A0ABV5T9I7_9ACTN</name>
<evidence type="ECO:0000256" key="1">
    <source>
        <dbReference type="ARBA" id="ARBA00023015"/>
    </source>
</evidence>
<dbReference type="EMBL" id="JBHMBS010000004">
    <property type="protein sequence ID" value="MFB9675741.1"/>
    <property type="molecule type" value="Genomic_DNA"/>
</dbReference>
<comment type="caution">
    <text evidence="6">The sequence shown here is derived from an EMBL/GenBank/DDBJ whole genome shotgun (WGS) entry which is preliminary data.</text>
</comment>
<feature type="DNA-binding region" description="H-T-H motif" evidence="4">
    <location>
        <begin position="35"/>
        <end position="54"/>
    </location>
</feature>
<gene>
    <name evidence="6" type="ORF">ACFFRH_09610</name>
</gene>
<keyword evidence="1" id="KW-0805">Transcription regulation</keyword>
<keyword evidence="3" id="KW-0804">Transcription</keyword>
<dbReference type="Pfam" id="PF00440">
    <property type="entry name" value="TetR_N"/>
    <property type="match status" value="1"/>
</dbReference>
<dbReference type="InterPro" id="IPR050109">
    <property type="entry name" value="HTH-type_TetR-like_transc_reg"/>
</dbReference>
<evidence type="ECO:0000256" key="2">
    <source>
        <dbReference type="ARBA" id="ARBA00023125"/>
    </source>
</evidence>